<evidence type="ECO:0000313" key="3">
    <source>
        <dbReference type="Proteomes" id="UP000799118"/>
    </source>
</evidence>
<dbReference type="EMBL" id="ML769511">
    <property type="protein sequence ID" value="KAE9396623.1"/>
    <property type="molecule type" value="Genomic_DNA"/>
</dbReference>
<accession>A0A6A4HFT3</accession>
<reference evidence="2" key="1">
    <citation type="journal article" date="2019" name="Environ. Microbiol.">
        <title>Fungal ecological strategies reflected in gene transcription - a case study of two litter decomposers.</title>
        <authorList>
            <person name="Barbi F."/>
            <person name="Kohler A."/>
            <person name="Barry K."/>
            <person name="Baskaran P."/>
            <person name="Daum C."/>
            <person name="Fauchery L."/>
            <person name="Ihrmark K."/>
            <person name="Kuo A."/>
            <person name="LaButti K."/>
            <person name="Lipzen A."/>
            <person name="Morin E."/>
            <person name="Grigoriev I.V."/>
            <person name="Henrissat B."/>
            <person name="Lindahl B."/>
            <person name="Martin F."/>
        </authorList>
    </citation>
    <scope>NUCLEOTIDE SEQUENCE</scope>
    <source>
        <strain evidence="2">JB14</strain>
    </source>
</reference>
<gene>
    <name evidence="2" type="ORF">BT96DRAFT_996628</name>
</gene>
<dbReference type="OrthoDB" id="3106317at2759"/>
<proteinExistence type="predicted"/>
<dbReference type="Proteomes" id="UP000799118">
    <property type="component" value="Unassembled WGS sequence"/>
</dbReference>
<organism evidence="2 3">
    <name type="scientific">Gymnopus androsaceus JB14</name>
    <dbReference type="NCBI Taxonomy" id="1447944"/>
    <lineage>
        <taxon>Eukaryota</taxon>
        <taxon>Fungi</taxon>
        <taxon>Dikarya</taxon>
        <taxon>Basidiomycota</taxon>
        <taxon>Agaricomycotina</taxon>
        <taxon>Agaricomycetes</taxon>
        <taxon>Agaricomycetidae</taxon>
        <taxon>Agaricales</taxon>
        <taxon>Marasmiineae</taxon>
        <taxon>Omphalotaceae</taxon>
        <taxon>Gymnopus</taxon>
    </lineage>
</organism>
<keyword evidence="3" id="KW-1185">Reference proteome</keyword>
<dbReference type="AlphaFoldDB" id="A0A6A4HFT3"/>
<feature type="region of interest" description="Disordered" evidence="1">
    <location>
        <begin position="1"/>
        <end position="32"/>
    </location>
</feature>
<evidence type="ECO:0000313" key="2">
    <source>
        <dbReference type="EMBL" id="KAE9396623.1"/>
    </source>
</evidence>
<name>A0A6A4HFT3_9AGAR</name>
<protein>
    <submittedName>
        <fullName evidence="2">Uncharacterized protein</fullName>
    </submittedName>
</protein>
<sequence>MRQKSKAQVERQKKLKNAQAARHYRQRNQEEINRKARERMALYASHFWDVNSGLLILKYRRRAALSDTQRKEAQASQKTYSRQAYIRNRDAILDAAESSRCMSYIQQHGDDASYPTRNVRPRYLLGIRDADTPQSQRIYDAQVRIWKQDKKEGLSRAKEDERQHAVEQAWAELEDAKLVEQMKHYVIM</sequence>
<evidence type="ECO:0000256" key="1">
    <source>
        <dbReference type="SAM" id="MobiDB-lite"/>
    </source>
</evidence>